<dbReference type="EMBL" id="LT960614">
    <property type="protein sequence ID" value="SON57909.1"/>
    <property type="molecule type" value="Genomic_DNA"/>
</dbReference>
<dbReference type="Proteomes" id="UP000223606">
    <property type="component" value="Chromosome 1"/>
</dbReference>
<evidence type="ECO:0000313" key="4">
    <source>
        <dbReference type="EMBL" id="SON57909.1"/>
    </source>
</evidence>
<dbReference type="InterPro" id="IPR003848">
    <property type="entry name" value="DUF218"/>
</dbReference>
<evidence type="ECO:0000259" key="3">
    <source>
        <dbReference type="Pfam" id="PF02698"/>
    </source>
</evidence>
<dbReference type="PANTHER" id="PTHR30336:SF4">
    <property type="entry name" value="ENVELOPE BIOGENESIS FACTOR ELYC"/>
    <property type="match status" value="1"/>
</dbReference>
<feature type="domain" description="DUF218" evidence="3">
    <location>
        <begin position="77"/>
        <end position="200"/>
    </location>
</feature>
<accession>A0A2C9DCK5</accession>
<feature type="transmembrane region" description="Helical" evidence="2">
    <location>
        <begin position="34"/>
        <end position="55"/>
    </location>
</feature>
<dbReference type="Pfam" id="PF02698">
    <property type="entry name" value="DUF218"/>
    <property type="match status" value="1"/>
</dbReference>
<evidence type="ECO:0000256" key="1">
    <source>
        <dbReference type="SAM" id="MobiDB-lite"/>
    </source>
</evidence>
<dbReference type="GO" id="GO:0043164">
    <property type="term" value="P:Gram-negative-bacterium-type cell wall biogenesis"/>
    <property type="evidence" value="ECO:0007669"/>
    <property type="project" value="TreeGrafter"/>
</dbReference>
<proteinExistence type="predicted"/>
<dbReference type="AlphaFoldDB" id="A0A2C9DCK5"/>
<keyword evidence="5" id="KW-1185">Reference proteome</keyword>
<dbReference type="GO" id="GO:0005886">
    <property type="term" value="C:plasma membrane"/>
    <property type="evidence" value="ECO:0007669"/>
    <property type="project" value="TreeGrafter"/>
</dbReference>
<reference evidence="5" key="1">
    <citation type="submission" date="2017-09" db="EMBL/GenBank/DDBJ databases">
        <title>Genome sequence of Nannocystis excedens DSM 71.</title>
        <authorList>
            <person name="Blom J."/>
        </authorList>
    </citation>
    <scope>NUCLEOTIDE SEQUENCE [LARGE SCALE GENOMIC DNA]</scope>
    <source>
        <strain evidence="5">type strain: E19</strain>
    </source>
</reference>
<name>A0A2C9DCK5_9HYPH</name>
<feature type="region of interest" description="Disordered" evidence="1">
    <location>
        <begin position="1"/>
        <end position="22"/>
    </location>
</feature>
<dbReference type="CDD" id="cd06259">
    <property type="entry name" value="YdcF-like"/>
    <property type="match status" value="1"/>
</dbReference>
<dbReference type="PANTHER" id="PTHR30336">
    <property type="entry name" value="INNER MEMBRANE PROTEIN, PROBABLE PERMEASE"/>
    <property type="match status" value="1"/>
</dbReference>
<keyword evidence="2" id="KW-1133">Transmembrane helix</keyword>
<sequence>MTMLPMTPVPLMSDAGDSETGYDDRRLSRRGGIFGVRSLVIVALCLGLALCGYLANDFMRYAAEVTEMSAPAGLKADGIVVLTGGSERVKGAVDLLEAGRGSRLLISGVHPDTRAKQIGQITNASKSLFDCCIDLDRKAANTIGNARQTAKWAASNRFSSLLVVTSAYHIPRSMLELASAMPHMRLIPYPVSPVGDDLKSWYMKPGTWRLLVVEYAKYLATKARLALG</sequence>
<dbReference type="GO" id="GO:0000270">
    <property type="term" value="P:peptidoglycan metabolic process"/>
    <property type="evidence" value="ECO:0007669"/>
    <property type="project" value="TreeGrafter"/>
</dbReference>
<organism evidence="4 5">
    <name type="scientific">Hartmannibacter diazotrophicus</name>
    <dbReference type="NCBI Taxonomy" id="1482074"/>
    <lineage>
        <taxon>Bacteria</taxon>
        <taxon>Pseudomonadati</taxon>
        <taxon>Pseudomonadota</taxon>
        <taxon>Alphaproteobacteria</taxon>
        <taxon>Hyphomicrobiales</taxon>
        <taxon>Pleomorphomonadaceae</taxon>
        <taxon>Hartmannibacter</taxon>
    </lineage>
</organism>
<dbReference type="KEGG" id="hdi:HDIA_4368"/>
<dbReference type="InterPro" id="IPR051599">
    <property type="entry name" value="Cell_Envelope_Assoc"/>
</dbReference>
<gene>
    <name evidence="4" type="ORF">HDIA_4368</name>
</gene>
<keyword evidence="2" id="KW-0472">Membrane</keyword>
<evidence type="ECO:0000256" key="2">
    <source>
        <dbReference type="SAM" id="Phobius"/>
    </source>
</evidence>
<protein>
    <recommendedName>
        <fullName evidence="3">DUF218 domain-containing protein</fullName>
    </recommendedName>
</protein>
<keyword evidence="2" id="KW-0812">Transmembrane</keyword>
<evidence type="ECO:0000313" key="5">
    <source>
        <dbReference type="Proteomes" id="UP000223606"/>
    </source>
</evidence>
<feature type="compositionally biased region" description="Low complexity" evidence="1">
    <location>
        <begin position="1"/>
        <end position="12"/>
    </location>
</feature>